<name>A0AAX6H5E4_IRIPA</name>
<evidence type="ECO:0000256" key="1">
    <source>
        <dbReference type="SAM" id="MobiDB-lite"/>
    </source>
</evidence>
<reference evidence="6" key="1">
    <citation type="journal article" date="2023" name="GigaByte">
        <title>Genome assembly of the bearded iris, Iris pallida Lam.</title>
        <authorList>
            <person name="Bruccoleri R.E."/>
            <person name="Oakeley E.J."/>
            <person name="Faust A.M.E."/>
            <person name="Altorfer M."/>
            <person name="Dessus-Babus S."/>
            <person name="Burckhardt D."/>
            <person name="Oertli M."/>
            <person name="Naumann U."/>
            <person name="Petersen F."/>
            <person name="Wong J."/>
        </authorList>
    </citation>
    <scope>NUCLEOTIDE SEQUENCE</scope>
    <source>
        <strain evidence="6">GSM-AAB239-AS_SAM_17_03QT</strain>
    </source>
</reference>
<dbReference type="EMBL" id="JANAVB010012998">
    <property type="protein sequence ID" value="KAJ6835848.1"/>
    <property type="molecule type" value="Genomic_DNA"/>
</dbReference>
<evidence type="ECO:0000313" key="4">
    <source>
        <dbReference type="EMBL" id="KAJ6825965.1"/>
    </source>
</evidence>
<protein>
    <submittedName>
        <fullName evidence="6">Uncharacterized protein</fullName>
    </submittedName>
</protein>
<sequence length="95" mass="10417">MFSAASSALLEIPRSELPILLNPHAKLPLLSFGNRIGLSFLSSPPASSACSSALPSTEPSTSERRSSWNLWHLRIEFLRIKLSLPNTKRGKTSEN</sequence>
<dbReference type="AlphaFoldDB" id="A0AAX6H5E4"/>
<dbReference type="EMBL" id="JANAVB010021398">
    <property type="protein sequence ID" value="KAJ6825965.1"/>
    <property type="molecule type" value="Genomic_DNA"/>
</dbReference>
<evidence type="ECO:0000313" key="6">
    <source>
        <dbReference type="EMBL" id="KAJ6835848.1"/>
    </source>
</evidence>
<gene>
    <name evidence="3" type="ORF">M6B38_106170</name>
    <name evidence="2" type="ORF">M6B38_246280</name>
    <name evidence="5" type="ORF">M6B38_329955</name>
    <name evidence="6" type="ORF">M6B38_329960</name>
    <name evidence="4" type="ORF">M6B38_375110</name>
</gene>
<comment type="caution">
    <text evidence="6">The sequence shown here is derived from an EMBL/GenBank/DDBJ whole genome shotgun (WGS) entry which is preliminary data.</text>
</comment>
<feature type="compositionally biased region" description="Low complexity" evidence="1">
    <location>
        <begin position="43"/>
        <end position="60"/>
    </location>
</feature>
<evidence type="ECO:0000313" key="7">
    <source>
        <dbReference type="Proteomes" id="UP001140949"/>
    </source>
</evidence>
<dbReference type="Proteomes" id="UP001140949">
    <property type="component" value="Unassembled WGS sequence"/>
</dbReference>
<evidence type="ECO:0000313" key="5">
    <source>
        <dbReference type="EMBL" id="KAJ6835847.1"/>
    </source>
</evidence>
<feature type="region of interest" description="Disordered" evidence="1">
    <location>
        <begin position="43"/>
        <end position="63"/>
    </location>
</feature>
<accession>A0AAX6H5E4</accession>
<proteinExistence type="predicted"/>
<keyword evidence="7" id="KW-1185">Reference proteome</keyword>
<evidence type="ECO:0000313" key="3">
    <source>
        <dbReference type="EMBL" id="KAJ6806905.1"/>
    </source>
</evidence>
<organism evidence="6 7">
    <name type="scientific">Iris pallida</name>
    <name type="common">Sweet iris</name>
    <dbReference type="NCBI Taxonomy" id="29817"/>
    <lineage>
        <taxon>Eukaryota</taxon>
        <taxon>Viridiplantae</taxon>
        <taxon>Streptophyta</taxon>
        <taxon>Embryophyta</taxon>
        <taxon>Tracheophyta</taxon>
        <taxon>Spermatophyta</taxon>
        <taxon>Magnoliopsida</taxon>
        <taxon>Liliopsida</taxon>
        <taxon>Asparagales</taxon>
        <taxon>Iridaceae</taxon>
        <taxon>Iridoideae</taxon>
        <taxon>Irideae</taxon>
        <taxon>Iris</taxon>
    </lineage>
</organism>
<dbReference type="EMBL" id="JANAVB010012998">
    <property type="protein sequence ID" value="KAJ6835847.1"/>
    <property type="molecule type" value="Genomic_DNA"/>
</dbReference>
<dbReference type="EMBL" id="JANAVB010034417">
    <property type="protein sequence ID" value="KAJ6806905.1"/>
    <property type="molecule type" value="Genomic_DNA"/>
</dbReference>
<evidence type="ECO:0000313" key="2">
    <source>
        <dbReference type="EMBL" id="KAJ6791012.1"/>
    </source>
</evidence>
<reference evidence="6" key="2">
    <citation type="submission" date="2023-04" db="EMBL/GenBank/DDBJ databases">
        <authorList>
            <person name="Bruccoleri R.E."/>
            <person name="Oakeley E.J."/>
            <person name="Faust A.-M."/>
            <person name="Dessus-Babus S."/>
            <person name="Altorfer M."/>
            <person name="Burckhardt D."/>
            <person name="Oertli M."/>
            <person name="Naumann U."/>
            <person name="Petersen F."/>
            <person name="Wong J."/>
        </authorList>
    </citation>
    <scope>NUCLEOTIDE SEQUENCE</scope>
    <source>
        <strain evidence="6">GSM-AAB239-AS_SAM_17_03QT</strain>
        <tissue evidence="6">Leaf</tissue>
    </source>
</reference>
<dbReference type="EMBL" id="JANAVB010044815">
    <property type="protein sequence ID" value="KAJ6791012.1"/>
    <property type="molecule type" value="Genomic_DNA"/>
</dbReference>